<dbReference type="Pfam" id="PF00710">
    <property type="entry name" value="Asparaginase"/>
    <property type="match status" value="1"/>
</dbReference>
<dbReference type="EMBL" id="QYUR01000006">
    <property type="protein sequence ID" value="RJG10318.1"/>
    <property type="molecule type" value="Genomic_DNA"/>
</dbReference>
<dbReference type="SUPFAM" id="SSF53774">
    <property type="entry name" value="Glutaminase/Asparaginase"/>
    <property type="match status" value="1"/>
</dbReference>
<feature type="binding site" evidence="2">
    <location>
        <position position="53"/>
    </location>
    <ligand>
        <name>substrate</name>
    </ligand>
</feature>
<feature type="active site" description="O-isoaspartyl threonine intermediate" evidence="1">
    <location>
        <position position="11"/>
    </location>
</feature>
<evidence type="ECO:0000313" key="5">
    <source>
        <dbReference type="Proteomes" id="UP000284021"/>
    </source>
</evidence>
<evidence type="ECO:0000256" key="1">
    <source>
        <dbReference type="PIRSR" id="PIRSR001220-1"/>
    </source>
</evidence>
<comment type="caution">
    <text evidence="4">The sequence shown here is derived from an EMBL/GenBank/DDBJ whole genome shotgun (WGS) entry which is preliminary data.</text>
</comment>
<protein>
    <submittedName>
        <fullName evidence="4">Asparaginase</fullName>
    </submittedName>
</protein>
<sequence>MNIQIFTTGGTFDKVYYDALSDYQIGEPMAPEILREAGVTFDFQVESLVKKDSLEMTDEDRELIRVKVAACPAKHILITHGTDTMTLTADVLKDIPGKVILFTGAMQPARMRNTDAPFNLGVAIGALQCLAEGIYVAMSGRIFEAGKVKKNRAAGRFEDSAG</sequence>
<dbReference type="AlphaFoldDB" id="A0A418XDD4"/>
<gene>
    <name evidence="4" type="ORF">D3879_20055</name>
</gene>
<reference evidence="4 5" key="1">
    <citation type="submission" date="2018-09" db="EMBL/GenBank/DDBJ databases">
        <authorList>
            <person name="Zhu H."/>
        </authorList>
    </citation>
    <scope>NUCLEOTIDE SEQUENCE [LARGE SCALE GENOMIC DNA]</scope>
    <source>
        <strain evidence="4 5">K1S02-6</strain>
    </source>
</reference>
<dbReference type="InterPro" id="IPR006034">
    <property type="entry name" value="Asparaginase/glutaminase-like"/>
</dbReference>
<dbReference type="Proteomes" id="UP000284021">
    <property type="component" value="Unassembled WGS sequence"/>
</dbReference>
<dbReference type="InterPro" id="IPR036152">
    <property type="entry name" value="Asp/glu_Ase-like_sf"/>
</dbReference>
<accession>A0A418XDD4</accession>
<keyword evidence="5" id="KW-1185">Reference proteome</keyword>
<evidence type="ECO:0000256" key="2">
    <source>
        <dbReference type="PIRSR" id="PIRSR001220-2"/>
    </source>
</evidence>
<feature type="binding site" evidence="2">
    <location>
        <begin position="82"/>
        <end position="83"/>
    </location>
    <ligand>
        <name>substrate</name>
    </ligand>
</feature>
<name>A0A418XDD4_9PSED</name>
<evidence type="ECO:0000313" key="4">
    <source>
        <dbReference type="EMBL" id="RJG10318.1"/>
    </source>
</evidence>
<dbReference type="InterPro" id="IPR027474">
    <property type="entry name" value="L-asparaginase_N"/>
</dbReference>
<feature type="domain" description="L-asparaginase N-terminal" evidence="3">
    <location>
        <begin position="2"/>
        <end position="154"/>
    </location>
</feature>
<dbReference type="PIRSF" id="PIRSF500176">
    <property type="entry name" value="L_ASNase"/>
    <property type="match status" value="1"/>
</dbReference>
<evidence type="ECO:0000259" key="3">
    <source>
        <dbReference type="Pfam" id="PF00710"/>
    </source>
</evidence>
<dbReference type="RefSeq" id="WP_119955999.1">
    <property type="nucleotide sequence ID" value="NZ_QYUR01000006.1"/>
</dbReference>
<dbReference type="PROSITE" id="PS51732">
    <property type="entry name" value="ASN_GLN_ASE_3"/>
    <property type="match status" value="1"/>
</dbReference>
<proteinExistence type="predicted"/>
<dbReference type="OrthoDB" id="9788068at2"/>
<organism evidence="4 5">
    <name type="scientific">Pseudomonas cavernicola</name>
    <dbReference type="NCBI Taxonomy" id="2320866"/>
    <lineage>
        <taxon>Bacteria</taxon>
        <taxon>Pseudomonadati</taxon>
        <taxon>Pseudomonadota</taxon>
        <taxon>Gammaproteobacteria</taxon>
        <taxon>Pseudomonadales</taxon>
        <taxon>Pseudomonadaceae</taxon>
        <taxon>Pseudomonas</taxon>
    </lineage>
</organism>
<dbReference type="PRINTS" id="PR00139">
    <property type="entry name" value="ASNGLNASE"/>
</dbReference>
<dbReference type="Gene3D" id="3.40.50.1170">
    <property type="entry name" value="L-asparaginase, N-terminal domain"/>
    <property type="match status" value="1"/>
</dbReference>
<dbReference type="InterPro" id="IPR037152">
    <property type="entry name" value="L-asparaginase_N_sf"/>
</dbReference>
<dbReference type="GO" id="GO:0004067">
    <property type="term" value="F:asparaginase activity"/>
    <property type="evidence" value="ECO:0007669"/>
    <property type="project" value="UniProtKB-UniRule"/>
</dbReference>
<dbReference type="PIRSF" id="PIRSF001220">
    <property type="entry name" value="L-ASNase_gatD"/>
    <property type="match status" value="1"/>
</dbReference>